<protein>
    <submittedName>
        <fullName evidence="1">Uncharacterized protein</fullName>
    </submittedName>
</protein>
<dbReference type="InParanoid" id="A0A251TP17"/>
<dbReference type="AlphaFoldDB" id="A0A251TP17"/>
<evidence type="ECO:0000313" key="1">
    <source>
        <dbReference type="EMBL" id="OTG11751.1"/>
    </source>
</evidence>
<sequence length="52" mass="5804">MSCITKNELGCAAVITRSSGLNSRSLRSRGFRGQTVYLTWSTLDEHLCTILR</sequence>
<proteinExistence type="predicted"/>
<accession>A0A251TP17</accession>
<organism evidence="1 2">
    <name type="scientific">Helianthus annuus</name>
    <name type="common">Common sunflower</name>
    <dbReference type="NCBI Taxonomy" id="4232"/>
    <lineage>
        <taxon>Eukaryota</taxon>
        <taxon>Viridiplantae</taxon>
        <taxon>Streptophyta</taxon>
        <taxon>Embryophyta</taxon>
        <taxon>Tracheophyta</taxon>
        <taxon>Spermatophyta</taxon>
        <taxon>Magnoliopsida</taxon>
        <taxon>eudicotyledons</taxon>
        <taxon>Gunneridae</taxon>
        <taxon>Pentapetalae</taxon>
        <taxon>asterids</taxon>
        <taxon>campanulids</taxon>
        <taxon>Asterales</taxon>
        <taxon>Asteraceae</taxon>
        <taxon>Asteroideae</taxon>
        <taxon>Heliantheae alliance</taxon>
        <taxon>Heliantheae</taxon>
        <taxon>Helianthus</taxon>
    </lineage>
</organism>
<dbReference type="Proteomes" id="UP000215914">
    <property type="component" value="Chromosome 10"/>
</dbReference>
<name>A0A251TP17_HELAN</name>
<dbReference type="EMBL" id="CM007899">
    <property type="protein sequence ID" value="OTG11751.1"/>
    <property type="molecule type" value="Genomic_DNA"/>
</dbReference>
<evidence type="ECO:0000313" key="2">
    <source>
        <dbReference type="Proteomes" id="UP000215914"/>
    </source>
</evidence>
<reference evidence="2" key="1">
    <citation type="journal article" date="2017" name="Nature">
        <title>The sunflower genome provides insights into oil metabolism, flowering and Asterid evolution.</title>
        <authorList>
            <person name="Badouin H."/>
            <person name="Gouzy J."/>
            <person name="Grassa C.J."/>
            <person name="Murat F."/>
            <person name="Staton S.E."/>
            <person name="Cottret L."/>
            <person name="Lelandais-Briere C."/>
            <person name="Owens G.L."/>
            <person name="Carrere S."/>
            <person name="Mayjonade B."/>
            <person name="Legrand L."/>
            <person name="Gill N."/>
            <person name="Kane N.C."/>
            <person name="Bowers J.E."/>
            <person name="Hubner S."/>
            <person name="Bellec A."/>
            <person name="Berard A."/>
            <person name="Berges H."/>
            <person name="Blanchet N."/>
            <person name="Boniface M.C."/>
            <person name="Brunel D."/>
            <person name="Catrice O."/>
            <person name="Chaidir N."/>
            <person name="Claudel C."/>
            <person name="Donnadieu C."/>
            <person name="Faraut T."/>
            <person name="Fievet G."/>
            <person name="Helmstetter N."/>
            <person name="King M."/>
            <person name="Knapp S.J."/>
            <person name="Lai Z."/>
            <person name="Le Paslier M.C."/>
            <person name="Lippi Y."/>
            <person name="Lorenzon L."/>
            <person name="Mandel J.R."/>
            <person name="Marage G."/>
            <person name="Marchand G."/>
            <person name="Marquand E."/>
            <person name="Bret-Mestries E."/>
            <person name="Morien E."/>
            <person name="Nambeesan S."/>
            <person name="Nguyen T."/>
            <person name="Pegot-Espagnet P."/>
            <person name="Pouilly N."/>
            <person name="Raftis F."/>
            <person name="Sallet E."/>
            <person name="Schiex T."/>
            <person name="Thomas J."/>
            <person name="Vandecasteele C."/>
            <person name="Vares D."/>
            <person name="Vear F."/>
            <person name="Vautrin S."/>
            <person name="Crespi M."/>
            <person name="Mangin B."/>
            <person name="Burke J.M."/>
            <person name="Salse J."/>
            <person name="Munos S."/>
            <person name="Vincourt P."/>
            <person name="Rieseberg L.H."/>
            <person name="Langlade N.B."/>
        </authorList>
    </citation>
    <scope>NUCLEOTIDE SEQUENCE [LARGE SCALE GENOMIC DNA]</scope>
    <source>
        <strain evidence="2">cv. SF193</strain>
    </source>
</reference>
<keyword evidence="2" id="KW-1185">Reference proteome</keyword>
<gene>
    <name evidence="1" type="ORF">HannXRQ_Chr10g0302251</name>
</gene>